<dbReference type="GO" id="GO:0016853">
    <property type="term" value="F:isomerase activity"/>
    <property type="evidence" value="ECO:0007669"/>
    <property type="project" value="UniProtKB-KW"/>
</dbReference>
<dbReference type="Pfam" id="PF02567">
    <property type="entry name" value="PhzC-PhzF"/>
    <property type="match status" value="1"/>
</dbReference>
<protein>
    <submittedName>
        <fullName evidence="3">PhzF family phenazine biosynthesis isomerase</fullName>
    </submittedName>
</protein>
<keyword evidence="2 3" id="KW-0413">Isomerase</keyword>
<accession>A0ABY7NK07</accession>
<sequence length="322" mass="34086">MGGSTDKNRREPAPPVEERNVVKAIPEIHVVSVFGAGPAGGNPAPIILDADALPDSEMQAITRQYGHEAGFVLQAQEGSGCDLALRFWVPNHEVAMCGHATVGAVWLLDALGRLPTSSLSISTASGIVRATVTHEGSADRIVRVSQPVGEVQEIANPEFLAEVGSVLGLQATDLASFPVQNARTSRVKTLIPMADEGVLDRLAPDFARMEALCDRVNSTGMYPYAVVNPTLQVFAARQFPRSSGYPEDAATGIAAAALAFGLLANGLVEASDRDIVIRQGWAMGRPSEIRVNFEMKDGAVSACWIGGKVTLSDLAPDHAHDR</sequence>
<dbReference type="PIRSF" id="PIRSF016184">
    <property type="entry name" value="PhzC_PhzF"/>
    <property type="match status" value="1"/>
</dbReference>
<keyword evidence="4" id="KW-1185">Reference proteome</keyword>
<dbReference type="RefSeq" id="WP_270076462.1">
    <property type="nucleotide sequence ID" value="NZ_CP115174.1"/>
</dbReference>
<dbReference type="InterPro" id="IPR003719">
    <property type="entry name" value="Phenazine_PhzF-like"/>
</dbReference>
<reference evidence="3 4" key="1">
    <citation type="submission" date="2022-12" db="EMBL/GenBank/DDBJ databases">
        <title>Sphingomonas abieness sp. nov., an endophytic bacterium isolated from Abies koreana.</title>
        <authorList>
            <person name="Jiang L."/>
            <person name="Lee J."/>
        </authorList>
    </citation>
    <scope>NUCLEOTIDE SEQUENCE [LARGE SCALE GENOMIC DNA]</scope>
    <source>
        <strain evidence="4">PAMB 00755</strain>
    </source>
</reference>
<dbReference type="NCBIfam" id="TIGR00654">
    <property type="entry name" value="PhzF_family"/>
    <property type="match status" value="1"/>
</dbReference>
<proteinExistence type="inferred from homology"/>
<name>A0ABY7NK07_9SPHN</name>
<gene>
    <name evidence="3" type="ORF">PBT88_16840</name>
</gene>
<dbReference type="Gene3D" id="3.10.310.10">
    <property type="entry name" value="Diaminopimelate Epimerase, Chain A, domain 1"/>
    <property type="match status" value="2"/>
</dbReference>
<evidence type="ECO:0000256" key="2">
    <source>
        <dbReference type="ARBA" id="ARBA00023235"/>
    </source>
</evidence>
<dbReference type="SUPFAM" id="SSF54506">
    <property type="entry name" value="Diaminopimelate epimerase-like"/>
    <property type="match status" value="1"/>
</dbReference>
<comment type="similarity">
    <text evidence="1">Belongs to the PhzF family.</text>
</comment>
<dbReference type="PANTHER" id="PTHR13774:SF39">
    <property type="entry name" value="BIOSYNTHESIS PROTEIN, PUTATIVE-RELATED"/>
    <property type="match status" value="1"/>
</dbReference>
<dbReference type="PANTHER" id="PTHR13774">
    <property type="entry name" value="PHENAZINE BIOSYNTHESIS PROTEIN"/>
    <property type="match status" value="1"/>
</dbReference>
<evidence type="ECO:0000313" key="4">
    <source>
        <dbReference type="Proteomes" id="UP001210865"/>
    </source>
</evidence>
<organism evidence="3 4">
    <name type="scientific">Sphingomonas abietis</name>
    <dbReference type="NCBI Taxonomy" id="3012344"/>
    <lineage>
        <taxon>Bacteria</taxon>
        <taxon>Pseudomonadati</taxon>
        <taxon>Pseudomonadota</taxon>
        <taxon>Alphaproteobacteria</taxon>
        <taxon>Sphingomonadales</taxon>
        <taxon>Sphingomonadaceae</taxon>
        <taxon>Sphingomonas</taxon>
    </lineage>
</organism>
<dbReference type="Proteomes" id="UP001210865">
    <property type="component" value="Chromosome"/>
</dbReference>
<evidence type="ECO:0000313" key="3">
    <source>
        <dbReference type="EMBL" id="WBO21814.1"/>
    </source>
</evidence>
<dbReference type="EMBL" id="CP115174">
    <property type="protein sequence ID" value="WBO21814.1"/>
    <property type="molecule type" value="Genomic_DNA"/>
</dbReference>
<evidence type="ECO:0000256" key="1">
    <source>
        <dbReference type="ARBA" id="ARBA00008270"/>
    </source>
</evidence>